<dbReference type="CDD" id="cd16481">
    <property type="entry name" value="RING-H2_TTC3"/>
    <property type="match status" value="1"/>
</dbReference>
<reference evidence="15" key="1">
    <citation type="submission" date="2023-09" db="UniProtKB">
        <authorList>
            <consortium name="Ensembl"/>
        </authorList>
    </citation>
    <scope>IDENTIFICATION</scope>
</reference>
<keyword evidence="11" id="KW-0802">TPR repeat</keyword>
<keyword evidence="7" id="KW-0479">Metal-binding</keyword>
<feature type="compositionally biased region" description="Basic residues" evidence="13">
    <location>
        <begin position="805"/>
        <end position="815"/>
    </location>
</feature>
<dbReference type="PANTHER" id="PTHR17550">
    <property type="entry name" value="E3 UBIQUITIN-PROTEIN LIGASE TTC3"/>
    <property type="match status" value="1"/>
</dbReference>
<keyword evidence="8 10" id="KW-0863">Zinc-finger</keyword>
<keyword evidence="9" id="KW-0862">Zinc</keyword>
<evidence type="ECO:0000256" key="4">
    <source>
        <dbReference type="ARBA" id="ARBA00012483"/>
    </source>
</evidence>
<organism evidence="15">
    <name type="scientific">Stegastes partitus</name>
    <name type="common">bicolor damselfish</name>
    <dbReference type="NCBI Taxonomy" id="144197"/>
    <lineage>
        <taxon>Eukaryota</taxon>
        <taxon>Metazoa</taxon>
        <taxon>Chordata</taxon>
        <taxon>Craniata</taxon>
        <taxon>Vertebrata</taxon>
        <taxon>Euteleostomi</taxon>
        <taxon>Actinopterygii</taxon>
        <taxon>Neopterygii</taxon>
        <taxon>Teleostei</taxon>
        <taxon>Neoteleostei</taxon>
        <taxon>Acanthomorphata</taxon>
        <taxon>Ovalentaria</taxon>
        <taxon>Pomacentridae</taxon>
        <taxon>Stegastes</taxon>
    </lineage>
</organism>
<evidence type="ECO:0000259" key="14">
    <source>
        <dbReference type="PROSITE" id="PS50089"/>
    </source>
</evidence>
<dbReference type="PANTHER" id="PTHR17550:SF8">
    <property type="entry name" value="RING-TYPE E3 UBIQUITIN TRANSFERASE"/>
    <property type="match status" value="1"/>
</dbReference>
<accession>A0A3B4YY58</accession>
<evidence type="ECO:0000256" key="5">
    <source>
        <dbReference type="ARBA" id="ARBA00022490"/>
    </source>
</evidence>
<dbReference type="SUPFAM" id="SSF57850">
    <property type="entry name" value="RING/U-box"/>
    <property type="match status" value="1"/>
</dbReference>
<comment type="catalytic activity">
    <reaction evidence="1">
        <text>S-ubiquitinyl-[E2 ubiquitin-conjugating enzyme]-L-cysteine + [acceptor protein]-L-lysine = [E2 ubiquitin-conjugating enzyme]-L-cysteine + N(6)-ubiquitinyl-[acceptor protein]-L-lysine.</text>
        <dbReference type="EC" id="2.3.2.27"/>
    </reaction>
</comment>
<comment type="subcellular location">
    <subcellularLocation>
        <location evidence="2">Cytoplasm</location>
    </subcellularLocation>
</comment>
<dbReference type="InterPro" id="IPR043866">
    <property type="entry name" value="TTC3/DZIP3_dom"/>
</dbReference>
<name>A0A3B4YY58_9TELE</name>
<dbReference type="Pfam" id="PF19179">
    <property type="entry name" value="TTC3_DZIP3_dom"/>
    <property type="match status" value="1"/>
</dbReference>
<dbReference type="Pfam" id="PF24525">
    <property type="entry name" value="TTC3"/>
    <property type="match status" value="2"/>
</dbReference>
<dbReference type="UniPathway" id="UPA00143"/>
<dbReference type="InterPro" id="IPR056872">
    <property type="entry name" value="TTC3/DZIP3-like_helical"/>
</dbReference>
<proteinExistence type="predicted"/>
<dbReference type="EC" id="2.3.2.27" evidence="4"/>
<evidence type="ECO:0000256" key="10">
    <source>
        <dbReference type="PROSITE-ProRule" id="PRU00175"/>
    </source>
</evidence>
<dbReference type="PROSITE" id="PS50005">
    <property type="entry name" value="TPR"/>
    <property type="match status" value="2"/>
</dbReference>
<evidence type="ECO:0000256" key="12">
    <source>
        <dbReference type="SAM" id="Coils"/>
    </source>
</evidence>
<dbReference type="STRING" id="144197.ENSSPAP00000001210"/>
<evidence type="ECO:0000256" key="13">
    <source>
        <dbReference type="SAM" id="MobiDB-lite"/>
    </source>
</evidence>
<dbReference type="SUPFAM" id="SSF48452">
    <property type="entry name" value="TPR-like"/>
    <property type="match status" value="2"/>
</dbReference>
<dbReference type="InterPro" id="IPR011990">
    <property type="entry name" value="TPR-like_helical_dom_sf"/>
</dbReference>
<dbReference type="GO" id="GO:0061630">
    <property type="term" value="F:ubiquitin protein ligase activity"/>
    <property type="evidence" value="ECO:0007669"/>
    <property type="project" value="UniProtKB-EC"/>
</dbReference>
<dbReference type="InterPro" id="IPR056870">
    <property type="entry name" value="TTC3/DZIP3/RBM44-like_helical"/>
</dbReference>
<dbReference type="InterPro" id="IPR056871">
    <property type="entry name" value="WH_TTC3"/>
</dbReference>
<dbReference type="Gene3D" id="3.30.40.10">
    <property type="entry name" value="Zinc/RING finger domain, C3HC4 (zinc finger)"/>
    <property type="match status" value="1"/>
</dbReference>
<dbReference type="InterPro" id="IPR001841">
    <property type="entry name" value="Znf_RING"/>
</dbReference>
<dbReference type="Pfam" id="PF24812">
    <property type="entry name" value="WHD_TTC3"/>
    <property type="match status" value="1"/>
</dbReference>
<dbReference type="InterPro" id="IPR019734">
    <property type="entry name" value="TPR_rpt"/>
</dbReference>
<evidence type="ECO:0000313" key="15">
    <source>
        <dbReference type="Ensembl" id="ENSSPAP00000001210.1"/>
    </source>
</evidence>
<evidence type="ECO:0000256" key="7">
    <source>
        <dbReference type="ARBA" id="ARBA00022723"/>
    </source>
</evidence>
<dbReference type="InterPro" id="IPR013083">
    <property type="entry name" value="Znf_RING/FYVE/PHD"/>
</dbReference>
<dbReference type="GO" id="GO:0008270">
    <property type="term" value="F:zinc ion binding"/>
    <property type="evidence" value="ECO:0007669"/>
    <property type="project" value="UniProtKB-KW"/>
</dbReference>
<evidence type="ECO:0000256" key="1">
    <source>
        <dbReference type="ARBA" id="ARBA00000900"/>
    </source>
</evidence>
<dbReference type="SMART" id="SM00184">
    <property type="entry name" value="RING"/>
    <property type="match status" value="1"/>
</dbReference>
<sequence>MSDSDSDSDQKGSKRRIMVSYYIPYETKRDAAQRMKICAFWLPILLQREESSMASHFFITNDLTLRHLRKIESVEAIIRALERGTLSDFLCVIKLTVTLFLQRSPEVLDDALNWLERTGEPAMRQRLMEFGHKHTCFTALHLIFTECKLQSLLCFYHLTAHFSFFCFSKSNEMKRKGNENFQNQQYEEAVKFYSKAIKFYPDNHLLYGNRALCYIRCKNYLFLVCLQGHYRYCEALFFLGEIRMALEANCLAQTLFEEDNDGMKDLELQHEKFILELSKSQGISTPSEMDELPRSLGFSVNYKPDVCRKLRSLVQDAHTALADLRSRNAEQAFSQALAELEDLTFPLLPSLHSSFLCQTQELAEAQKLLEKMKSYEERTFQCLVYYAIGRVYLRENRFAVALEQFSDSLQMVKNQITPGKLTWPLTKEIVKETQADYFKGILDRAIEHCRFPPVPDAACRLEKCHSALKAEIYFTDPDFKGFIQFCCCQSCKVEYHIACWKTLKTSVFSEKNEKDLLQEACLTPNCVGQICSIKIYGPTGLVKCKFEAVIPKPQTAKKPKVNQKCTSLKKLKSKEDRRLKRKQHKQSFQDKDRVLLQINQHMELLREEKSLQVSTLTSSLKPWLELDSSRGNQLAARMLNWQQEQLETLGQAVELLLERKNRVWARVFIQQLSICEDINPKLNSWACQLNDAGLNAARSFIERYSGHLEQLDLALLLNFHPLQEMIIEKLGTRPEIFSSIGLTVTEYLKQAPPHDMRLFIWTLEEHRDDYVSCHTILDEYFDMMDGHCSVLKKSDENQNNSPMKTKSRGRKKKQKEPKGVIVLSGMRGLTPREEWDQDFFEDESLSFLDAADPFSVPSHLREQVADFENQFNGTRRRGLYKNILDNNPDSTKESLYDYFAQILDEHGPLMAEDPLLVGELENFPPVAQQKIQDAGGFEAFLLESLRFIKMGRAIGLAKHAVSLQQAGHGASLDDLDEIADSDDTFPCPDLHADIETDFTGYVSDYAAAQTDVYPIEKMSNGCDKVSLCNRKDIVTNKELVLFQQKLEEEVKKDQKEKKANQEVLKALKLEIEDLVEQHGSNQSEAEKLSLEDEIKRCKALFTSAKRRCHTAQVGPTPRLTCGSQLLEVKKVKEHYSPENVNNKINLLFVFRPDLMKFVQELRSTSGGTLSSMALQDVVGGATQLILDHQVDLVSNIMGRRSPAQCATPPLVNPGLLNMEDPCVICHEDMIPEETCVLECRHSFHKECIKSWLKGQSTCPTCRNHSLLPEDFPVLPGRRRQAP</sequence>
<evidence type="ECO:0000256" key="8">
    <source>
        <dbReference type="ARBA" id="ARBA00022771"/>
    </source>
</evidence>
<protein>
    <recommendedName>
        <fullName evidence="4">RING-type E3 ubiquitin transferase</fullName>
        <ecNumber evidence="4">2.3.2.27</ecNumber>
    </recommendedName>
</protein>
<dbReference type="PROSITE" id="PS50089">
    <property type="entry name" value="ZF_RING_2"/>
    <property type="match status" value="1"/>
</dbReference>
<feature type="repeat" description="TPR" evidence="11">
    <location>
        <begin position="382"/>
        <end position="415"/>
    </location>
</feature>
<evidence type="ECO:0000256" key="6">
    <source>
        <dbReference type="ARBA" id="ARBA00022679"/>
    </source>
</evidence>
<feature type="repeat" description="TPR" evidence="11">
    <location>
        <begin position="170"/>
        <end position="203"/>
    </location>
</feature>
<comment type="pathway">
    <text evidence="3">Protein modification; protein ubiquitination.</text>
</comment>
<evidence type="ECO:0000256" key="11">
    <source>
        <dbReference type="PROSITE-ProRule" id="PRU00339"/>
    </source>
</evidence>
<dbReference type="GeneTree" id="ENSGT00940000154465"/>
<dbReference type="Gene3D" id="1.25.40.10">
    <property type="entry name" value="Tetratricopeptide repeat domain"/>
    <property type="match status" value="1"/>
</dbReference>
<evidence type="ECO:0000256" key="9">
    <source>
        <dbReference type="ARBA" id="ARBA00022833"/>
    </source>
</evidence>
<dbReference type="GO" id="GO:0016567">
    <property type="term" value="P:protein ubiquitination"/>
    <property type="evidence" value="ECO:0007669"/>
    <property type="project" value="UniProtKB-UniPathway"/>
</dbReference>
<keyword evidence="5" id="KW-0963">Cytoplasm</keyword>
<dbReference type="Ensembl" id="ENSSPAT00000001232.1">
    <property type="protein sequence ID" value="ENSSPAP00000001210.1"/>
    <property type="gene ID" value="ENSSPAG00000000840.1"/>
</dbReference>
<feature type="domain" description="RING-type" evidence="14">
    <location>
        <begin position="1222"/>
        <end position="1262"/>
    </location>
</feature>
<evidence type="ECO:0000256" key="2">
    <source>
        <dbReference type="ARBA" id="ARBA00004496"/>
    </source>
</evidence>
<dbReference type="GO" id="GO:0005737">
    <property type="term" value="C:cytoplasm"/>
    <property type="evidence" value="ECO:0007669"/>
    <property type="project" value="UniProtKB-SubCell"/>
</dbReference>
<feature type="coiled-coil region" evidence="12">
    <location>
        <begin position="1043"/>
        <end position="1100"/>
    </location>
</feature>
<evidence type="ECO:0000256" key="3">
    <source>
        <dbReference type="ARBA" id="ARBA00004906"/>
    </source>
</evidence>
<keyword evidence="12" id="KW-0175">Coiled coil</keyword>
<keyword evidence="6" id="KW-0808">Transferase</keyword>
<dbReference type="Pfam" id="PF13639">
    <property type="entry name" value="zf-RING_2"/>
    <property type="match status" value="1"/>
</dbReference>
<dbReference type="SMART" id="SM00028">
    <property type="entry name" value="TPR"/>
    <property type="match status" value="2"/>
</dbReference>
<dbReference type="Pfam" id="PF24905">
    <property type="entry name" value="TTC3_9th"/>
    <property type="match status" value="1"/>
</dbReference>
<feature type="region of interest" description="Disordered" evidence="13">
    <location>
        <begin position="792"/>
        <end position="817"/>
    </location>
</feature>